<dbReference type="Gene3D" id="3.10.180.10">
    <property type="entry name" value="2,3-Dihydroxybiphenyl 1,2-Dioxygenase, domain 1"/>
    <property type="match status" value="1"/>
</dbReference>
<proteinExistence type="predicted"/>
<dbReference type="Pfam" id="PF06983">
    <property type="entry name" value="3-dmu-9_3-mt"/>
    <property type="match status" value="1"/>
</dbReference>
<keyword evidence="3" id="KW-1185">Reference proteome</keyword>
<name>A0A940PBZ0_9ENTE</name>
<comment type="caution">
    <text evidence="2">The sequence shown here is derived from an EMBL/GenBank/DDBJ whole genome shotgun (WGS) entry which is preliminary data.</text>
</comment>
<accession>A0A940PBZ0</accession>
<evidence type="ECO:0000313" key="3">
    <source>
        <dbReference type="Proteomes" id="UP000674938"/>
    </source>
</evidence>
<gene>
    <name evidence="2" type="ORF">I6N95_14230</name>
</gene>
<dbReference type="InterPro" id="IPR028973">
    <property type="entry name" value="PhnB-like"/>
</dbReference>
<dbReference type="PANTHER" id="PTHR33990">
    <property type="entry name" value="PROTEIN YJDN-RELATED"/>
    <property type="match status" value="1"/>
</dbReference>
<dbReference type="AlphaFoldDB" id="A0A940PBZ0"/>
<sequence>MPIATYFTFDEESQEAIQFYEEVFETTCQDLVTYGSLGMPDLDEKSQKLVMNASLVVEGHTIMFSDTPSFMEATPYGRTVSLVIELPDAAKLTKYFEGLAKEAQKVMPLQQTEWSELFGQVTDKFGISWSFNLI</sequence>
<organism evidence="2 3">
    <name type="scientific">Vagococcus allomyrinae</name>
    <dbReference type="NCBI Taxonomy" id="2794353"/>
    <lineage>
        <taxon>Bacteria</taxon>
        <taxon>Bacillati</taxon>
        <taxon>Bacillota</taxon>
        <taxon>Bacilli</taxon>
        <taxon>Lactobacillales</taxon>
        <taxon>Enterococcaceae</taxon>
        <taxon>Vagococcus</taxon>
    </lineage>
</organism>
<evidence type="ECO:0000259" key="1">
    <source>
        <dbReference type="Pfam" id="PF06983"/>
    </source>
</evidence>
<dbReference type="EMBL" id="JAEEGA010000009">
    <property type="protein sequence ID" value="MBP1042174.1"/>
    <property type="molecule type" value="Genomic_DNA"/>
</dbReference>
<dbReference type="SUPFAM" id="SSF54593">
    <property type="entry name" value="Glyoxalase/Bleomycin resistance protein/Dihydroxybiphenyl dioxygenase"/>
    <property type="match status" value="1"/>
</dbReference>
<dbReference type="RefSeq" id="WP_209529128.1">
    <property type="nucleotide sequence ID" value="NZ_JAEEGA010000009.1"/>
</dbReference>
<dbReference type="InterPro" id="IPR029068">
    <property type="entry name" value="Glyas_Bleomycin-R_OHBP_Dase"/>
</dbReference>
<dbReference type="CDD" id="cd06588">
    <property type="entry name" value="PhnB_like"/>
    <property type="match status" value="1"/>
</dbReference>
<dbReference type="Proteomes" id="UP000674938">
    <property type="component" value="Unassembled WGS sequence"/>
</dbReference>
<feature type="domain" description="PhnB-like" evidence="1">
    <location>
        <begin position="3"/>
        <end position="130"/>
    </location>
</feature>
<evidence type="ECO:0000313" key="2">
    <source>
        <dbReference type="EMBL" id="MBP1042174.1"/>
    </source>
</evidence>
<reference evidence="2" key="1">
    <citation type="submission" date="2020-12" db="EMBL/GenBank/DDBJ databases">
        <title>Vagococcus allomyrinae sp. nov. and Enterococcus lavae sp. nov., isolated from the larvae of Allomyrina dichotoma.</title>
        <authorList>
            <person name="Lee S.D."/>
        </authorList>
    </citation>
    <scope>NUCLEOTIDE SEQUENCE</scope>
    <source>
        <strain evidence="2">BWB3-3</strain>
    </source>
</reference>
<dbReference type="PANTHER" id="PTHR33990:SF1">
    <property type="entry name" value="PROTEIN YJDN"/>
    <property type="match status" value="1"/>
</dbReference>
<protein>
    <submittedName>
        <fullName evidence="2">VOC family protein</fullName>
    </submittedName>
</protein>